<dbReference type="PROSITE" id="PS51071">
    <property type="entry name" value="HTH_RPIR"/>
    <property type="match status" value="1"/>
</dbReference>
<dbReference type="Pfam" id="PF01380">
    <property type="entry name" value="SIS"/>
    <property type="match status" value="1"/>
</dbReference>
<dbReference type="SUPFAM" id="SSF53697">
    <property type="entry name" value="SIS domain"/>
    <property type="match status" value="1"/>
</dbReference>
<name>A0A5B8SVP1_9GAMM</name>
<evidence type="ECO:0000256" key="3">
    <source>
        <dbReference type="ARBA" id="ARBA00023163"/>
    </source>
</evidence>
<evidence type="ECO:0000259" key="5">
    <source>
        <dbReference type="PROSITE" id="PS51464"/>
    </source>
</evidence>
<dbReference type="InterPro" id="IPR035472">
    <property type="entry name" value="RpiR-like_SIS"/>
</dbReference>
<dbReference type="InterPro" id="IPR001347">
    <property type="entry name" value="SIS_dom"/>
</dbReference>
<proteinExistence type="predicted"/>
<dbReference type="PANTHER" id="PTHR30514:SF18">
    <property type="entry name" value="RPIR-FAMILY TRANSCRIPTIONAL REGULATOR"/>
    <property type="match status" value="1"/>
</dbReference>
<gene>
    <name evidence="6" type="ORF">FGL86_11330</name>
</gene>
<feature type="domain" description="HTH rpiR-type" evidence="4">
    <location>
        <begin position="9"/>
        <end position="85"/>
    </location>
</feature>
<reference evidence="6 7" key="1">
    <citation type="submission" date="2019-06" db="EMBL/GenBank/DDBJ databases">
        <title>Genome analyses of bacteria isolated from kimchi.</title>
        <authorList>
            <person name="Lee S."/>
            <person name="Ahn S."/>
            <person name="Roh S."/>
        </authorList>
    </citation>
    <scope>NUCLEOTIDE SEQUENCE [LARGE SCALE GENOMIC DNA]</scope>
    <source>
        <strain evidence="6 7">CBA4606</strain>
    </source>
</reference>
<evidence type="ECO:0000313" key="6">
    <source>
        <dbReference type="EMBL" id="QEA39605.1"/>
    </source>
</evidence>
<dbReference type="EMBL" id="CP042382">
    <property type="protein sequence ID" value="QEA39605.1"/>
    <property type="molecule type" value="Genomic_DNA"/>
</dbReference>
<dbReference type="InterPro" id="IPR036388">
    <property type="entry name" value="WH-like_DNA-bd_sf"/>
</dbReference>
<dbReference type="Gene3D" id="3.40.50.10490">
    <property type="entry name" value="Glucose-6-phosphate isomerase like protein, domain 1"/>
    <property type="match status" value="1"/>
</dbReference>
<sequence length="298" mass="32409">MSSPHRSLEGINQSLTAGYAELSPQLKLAARYVQDFPLEIAFQSIRKSADAAGVTPSTLVRLAKRLGFESFDTFRDVFQAGVQEGTLHAEAVRLEGRASQLKRQTGDRDSLFNKIGETAFENIGRLFTPANRSKTQTAAQYLLQARQVAVLGFRDTFACAYHFAYMGRIAMPNLRLIRGLEGGLLTELASLDKNDVVVAFGFDPYCAETLRALRVAETADVQTIVITDSPRSPLAPGAAIHFNLSTATPNFFPSILAAITLGEAILAECIAQGPDTLVENIGSFEARMRDLGAYVETD</sequence>
<dbReference type="RefSeq" id="WP_147184654.1">
    <property type="nucleotide sequence ID" value="NZ_CP042382.1"/>
</dbReference>
<dbReference type="AlphaFoldDB" id="A0A5B8SVP1"/>
<dbReference type="InterPro" id="IPR046348">
    <property type="entry name" value="SIS_dom_sf"/>
</dbReference>
<accession>A0A5B8SVP1</accession>
<dbReference type="Gene3D" id="1.10.10.10">
    <property type="entry name" value="Winged helix-like DNA-binding domain superfamily/Winged helix DNA-binding domain"/>
    <property type="match status" value="1"/>
</dbReference>
<dbReference type="InterPro" id="IPR009057">
    <property type="entry name" value="Homeodomain-like_sf"/>
</dbReference>
<evidence type="ECO:0000256" key="1">
    <source>
        <dbReference type="ARBA" id="ARBA00023015"/>
    </source>
</evidence>
<organism evidence="6 7">
    <name type="scientific">Pistricoccus aurantiacus</name>
    <dbReference type="NCBI Taxonomy" id="1883414"/>
    <lineage>
        <taxon>Bacteria</taxon>
        <taxon>Pseudomonadati</taxon>
        <taxon>Pseudomonadota</taxon>
        <taxon>Gammaproteobacteria</taxon>
        <taxon>Oceanospirillales</taxon>
        <taxon>Halomonadaceae</taxon>
        <taxon>Pistricoccus</taxon>
    </lineage>
</organism>
<dbReference type="OrthoDB" id="9814005at2"/>
<keyword evidence="3" id="KW-0804">Transcription</keyword>
<dbReference type="Proteomes" id="UP000321272">
    <property type="component" value="Chromosome"/>
</dbReference>
<keyword evidence="2" id="KW-0238">DNA-binding</keyword>
<dbReference type="GO" id="GO:0003677">
    <property type="term" value="F:DNA binding"/>
    <property type="evidence" value="ECO:0007669"/>
    <property type="project" value="UniProtKB-KW"/>
</dbReference>
<dbReference type="GO" id="GO:0097367">
    <property type="term" value="F:carbohydrate derivative binding"/>
    <property type="evidence" value="ECO:0007669"/>
    <property type="project" value="InterPro"/>
</dbReference>
<keyword evidence="1" id="KW-0805">Transcription regulation</keyword>
<dbReference type="PANTHER" id="PTHR30514">
    <property type="entry name" value="GLUCOKINASE"/>
    <property type="match status" value="1"/>
</dbReference>
<dbReference type="KEGG" id="paur:FGL86_11330"/>
<protein>
    <submittedName>
        <fullName evidence="6">MurR/RpiR family transcriptional regulator</fullName>
    </submittedName>
</protein>
<evidence type="ECO:0000313" key="7">
    <source>
        <dbReference type="Proteomes" id="UP000321272"/>
    </source>
</evidence>
<evidence type="ECO:0000259" key="4">
    <source>
        <dbReference type="PROSITE" id="PS51071"/>
    </source>
</evidence>
<dbReference type="PROSITE" id="PS51464">
    <property type="entry name" value="SIS"/>
    <property type="match status" value="1"/>
</dbReference>
<dbReference type="GO" id="GO:0003700">
    <property type="term" value="F:DNA-binding transcription factor activity"/>
    <property type="evidence" value="ECO:0007669"/>
    <property type="project" value="InterPro"/>
</dbReference>
<dbReference type="CDD" id="cd05013">
    <property type="entry name" value="SIS_RpiR"/>
    <property type="match status" value="1"/>
</dbReference>
<dbReference type="InterPro" id="IPR000281">
    <property type="entry name" value="HTH_RpiR"/>
</dbReference>
<feature type="domain" description="SIS" evidence="5">
    <location>
        <begin position="138"/>
        <end position="276"/>
    </location>
</feature>
<dbReference type="SUPFAM" id="SSF46689">
    <property type="entry name" value="Homeodomain-like"/>
    <property type="match status" value="1"/>
</dbReference>
<evidence type="ECO:0000256" key="2">
    <source>
        <dbReference type="ARBA" id="ARBA00023125"/>
    </source>
</evidence>
<keyword evidence="7" id="KW-1185">Reference proteome</keyword>
<dbReference type="GO" id="GO:1901135">
    <property type="term" value="P:carbohydrate derivative metabolic process"/>
    <property type="evidence" value="ECO:0007669"/>
    <property type="project" value="InterPro"/>
</dbReference>
<dbReference type="InterPro" id="IPR047640">
    <property type="entry name" value="RpiR-like"/>
</dbReference>